<dbReference type="PANTHER" id="PTHR10773:SF19">
    <property type="match status" value="1"/>
</dbReference>
<keyword evidence="2" id="KW-1185">Reference proteome</keyword>
<reference evidence="1" key="2">
    <citation type="submission" date="2020-11" db="EMBL/GenBank/DDBJ databases">
        <authorList>
            <person name="McCartney M.A."/>
            <person name="Auch B."/>
            <person name="Kono T."/>
            <person name="Mallez S."/>
            <person name="Becker A."/>
            <person name="Gohl D.M."/>
            <person name="Silverstein K.A.T."/>
            <person name="Koren S."/>
            <person name="Bechman K.B."/>
            <person name="Herman A."/>
            <person name="Abrahante J.E."/>
            <person name="Garbe J."/>
        </authorList>
    </citation>
    <scope>NUCLEOTIDE SEQUENCE</scope>
    <source>
        <strain evidence="1">Duluth1</strain>
        <tissue evidence="1">Whole animal</tissue>
    </source>
</reference>
<organism evidence="1 2">
    <name type="scientific">Dreissena polymorpha</name>
    <name type="common">Zebra mussel</name>
    <name type="synonym">Mytilus polymorpha</name>
    <dbReference type="NCBI Taxonomy" id="45954"/>
    <lineage>
        <taxon>Eukaryota</taxon>
        <taxon>Metazoa</taxon>
        <taxon>Spiralia</taxon>
        <taxon>Lophotrochozoa</taxon>
        <taxon>Mollusca</taxon>
        <taxon>Bivalvia</taxon>
        <taxon>Autobranchia</taxon>
        <taxon>Heteroconchia</taxon>
        <taxon>Euheterodonta</taxon>
        <taxon>Imparidentia</taxon>
        <taxon>Neoheterodontei</taxon>
        <taxon>Myida</taxon>
        <taxon>Dreissenoidea</taxon>
        <taxon>Dreissenidae</taxon>
        <taxon>Dreissena</taxon>
    </lineage>
</organism>
<proteinExistence type="predicted"/>
<gene>
    <name evidence="1" type="ORF">DPMN_019404</name>
</gene>
<evidence type="ECO:0000313" key="2">
    <source>
        <dbReference type="Proteomes" id="UP000828390"/>
    </source>
</evidence>
<evidence type="ECO:0000313" key="1">
    <source>
        <dbReference type="EMBL" id="KAH3895243.1"/>
    </source>
</evidence>
<protein>
    <submittedName>
        <fullName evidence="1">Uncharacterized protein</fullName>
    </submittedName>
</protein>
<accession>A0A9D4S9A4</accession>
<dbReference type="AlphaFoldDB" id="A0A9D4S9A4"/>
<name>A0A9D4S9A4_DREPO</name>
<dbReference type="Proteomes" id="UP000828390">
    <property type="component" value="Unassembled WGS sequence"/>
</dbReference>
<dbReference type="EMBL" id="JAIWYP010000001">
    <property type="protein sequence ID" value="KAH3895243.1"/>
    <property type="molecule type" value="Genomic_DNA"/>
</dbReference>
<dbReference type="PANTHER" id="PTHR10773">
    <property type="entry name" value="DNA-DIRECTED RNA POLYMERASES I, II, AND III SUBUNIT RPABC2"/>
    <property type="match status" value="1"/>
</dbReference>
<comment type="caution">
    <text evidence="1">The sequence shown here is derived from an EMBL/GenBank/DDBJ whole genome shotgun (WGS) entry which is preliminary data.</text>
</comment>
<sequence length="125" mass="15008">MESDSVHAAVENTKRRTSVFVPSKWDTIVRLARKKKTYTVVPMKHYDFHDLKCLAKSLFPQNIIDLEGRRIQWMKVKWLQFRKADISNFYVKHDFDKEFQCIKISHEKVFLSVQSYHDCILRNCQ</sequence>
<reference evidence="1" key="1">
    <citation type="journal article" date="2019" name="bioRxiv">
        <title>The Genome of the Zebra Mussel, Dreissena polymorpha: A Resource for Invasive Species Research.</title>
        <authorList>
            <person name="McCartney M.A."/>
            <person name="Auch B."/>
            <person name="Kono T."/>
            <person name="Mallez S."/>
            <person name="Zhang Y."/>
            <person name="Obille A."/>
            <person name="Becker A."/>
            <person name="Abrahante J.E."/>
            <person name="Garbe J."/>
            <person name="Badalamenti J.P."/>
            <person name="Herman A."/>
            <person name="Mangelson H."/>
            <person name="Liachko I."/>
            <person name="Sullivan S."/>
            <person name="Sone E.D."/>
            <person name="Koren S."/>
            <person name="Silverstein K.A.T."/>
            <person name="Beckman K.B."/>
            <person name="Gohl D.M."/>
        </authorList>
    </citation>
    <scope>NUCLEOTIDE SEQUENCE</scope>
    <source>
        <strain evidence="1">Duluth1</strain>
        <tissue evidence="1">Whole animal</tissue>
    </source>
</reference>